<dbReference type="Pfam" id="PF00172">
    <property type="entry name" value="Zn_clus"/>
    <property type="match status" value="1"/>
</dbReference>
<dbReference type="GO" id="GO:0005634">
    <property type="term" value="C:nucleus"/>
    <property type="evidence" value="ECO:0007669"/>
    <property type="project" value="UniProtKB-SubCell"/>
</dbReference>
<feature type="compositionally biased region" description="Acidic residues" evidence="6">
    <location>
        <begin position="117"/>
        <end position="129"/>
    </location>
</feature>
<dbReference type="GO" id="GO:0008270">
    <property type="term" value="F:zinc ion binding"/>
    <property type="evidence" value="ECO:0007669"/>
    <property type="project" value="InterPro"/>
</dbReference>
<feature type="compositionally biased region" description="Low complexity" evidence="6">
    <location>
        <begin position="90"/>
        <end position="112"/>
    </location>
</feature>
<evidence type="ECO:0000313" key="9">
    <source>
        <dbReference type="Proteomes" id="UP000240760"/>
    </source>
</evidence>
<dbReference type="SUPFAM" id="SSF57701">
    <property type="entry name" value="Zn2/Cys6 DNA-binding domain"/>
    <property type="match status" value="1"/>
</dbReference>
<evidence type="ECO:0000313" key="8">
    <source>
        <dbReference type="EMBL" id="PTB77735.1"/>
    </source>
</evidence>
<gene>
    <name evidence="8" type="ORF">M440DRAFT_1462332</name>
</gene>
<accession>A0A2T4C858</accession>
<dbReference type="PROSITE" id="PS50048">
    <property type="entry name" value="ZN2_CY6_FUNGAL_2"/>
    <property type="match status" value="1"/>
</dbReference>
<dbReference type="PROSITE" id="PS00463">
    <property type="entry name" value="ZN2_CY6_FUNGAL_1"/>
    <property type="match status" value="1"/>
</dbReference>
<feature type="domain" description="Zn(2)-C6 fungal-type" evidence="7">
    <location>
        <begin position="16"/>
        <end position="47"/>
    </location>
</feature>
<protein>
    <recommendedName>
        <fullName evidence="7">Zn(2)-C6 fungal-type domain-containing protein</fullName>
    </recommendedName>
</protein>
<dbReference type="CDD" id="cd00067">
    <property type="entry name" value="GAL4"/>
    <property type="match status" value="1"/>
</dbReference>
<sequence>MNERSEIHRNRVKRRACVTCTKAKSKCEPRTENLCRRCARLGKQCVYLDLPERKRKRQDEDGRVDALESRIEELTAQLRAIRSGQNTIPTSSVSHHSTTTTTNSSSSLQETTLPDLNADETTDPLDAESDGYHGRPPPTTSILEGIPDIVDRNFLTSTEAETLLSRFKSSFVPNFPFVALPASQNAHHLRQHEPLLFLAVVSAVVPSAHPIRKLLADEIMQHITSRVVAGSERNLGLLRALLVLCAWYRYPAQRGNVQLVLLLDLCVTMAYDLGLHRKRRGELTMDEQRALLGTYWVSASLPRVINRPTAMTRSRRIDECCDNLACSTEYPSDRCIRPMILTQSFLCSVDASLKGLEDEDGALQQESFIRLMVGANLRQLGTLKGTLDEELAKCPDSTANIFRCTKHYINMAIRDTALTDESLTRQSSDPSFATSPYRTSLLWHLLRHSKALINAYISIPDAQLPHITVFTLAQLCAALVILPRSVSALLKLIASNHANNPTSSPPSSSSSSSSANQLKIRGDGLSEAQAVLDEADYLPVVARLYDKFSILVEGLSAQEKGLDVAGTLCYHMGILASWYAPRVKAILGVDLVGRNPLAGVVTRSSPAAPAGGRDHVVTAAGPAAAAEMTMQHVAGLDVGGGGELVDEQRGYYVPGAYSYAGGAEDGGYLFNDEMWSSMLSNLTGFG</sequence>
<dbReference type="InterPro" id="IPR051089">
    <property type="entry name" value="prtT"/>
</dbReference>
<keyword evidence="3" id="KW-0238">DNA-binding</keyword>
<feature type="region of interest" description="Disordered" evidence="6">
    <location>
        <begin position="82"/>
        <end position="143"/>
    </location>
</feature>
<keyword evidence="2" id="KW-0805">Transcription regulation</keyword>
<dbReference type="PANTHER" id="PTHR31845">
    <property type="entry name" value="FINGER DOMAIN PROTEIN, PUTATIVE-RELATED"/>
    <property type="match status" value="1"/>
</dbReference>
<organism evidence="8 9">
    <name type="scientific">Trichoderma longibrachiatum ATCC 18648</name>
    <dbReference type="NCBI Taxonomy" id="983965"/>
    <lineage>
        <taxon>Eukaryota</taxon>
        <taxon>Fungi</taxon>
        <taxon>Dikarya</taxon>
        <taxon>Ascomycota</taxon>
        <taxon>Pezizomycotina</taxon>
        <taxon>Sordariomycetes</taxon>
        <taxon>Hypocreomycetidae</taxon>
        <taxon>Hypocreales</taxon>
        <taxon>Hypocreaceae</taxon>
        <taxon>Trichoderma</taxon>
    </lineage>
</organism>
<dbReference type="AlphaFoldDB" id="A0A2T4C858"/>
<evidence type="ECO:0000259" key="7">
    <source>
        <dbReference type="PROSITE" id="PS50048"/>
    </source>
</evidence>
<dbReference type="Gene3D" id="4.10.240.10">
    <property type="entry name" value="Zn(2)-C6 fungal-type DNA-binding domain"/>
    <property type="match status" value="1"/>
</dbReference>
<proteinExistence type="predicted"/>
<dbReference type="SMART" id="SM00066">
    <property type="entry name" value="GAL4"/>
    <property type="match status" value="1"/>
</dbReference>
<keyword evidence="9" id="KW-1185">Reference proteome</keyword>
<dbReference type="PANTHER" id="PTHR31845:SF10">
    <property type="entry name" value="ZN(II)2CYS6 TRANSCRIPTION FACTOR (EUROFUNG)"/>
    <property type="match status" value="1"/>
</dbReference>
<dbReference type="Proteomes" id="UP000240760">
    <property type="component" value="Unassembled WGS sequence"/>
</dbReference>
<keyword evidence="5" id="KW-0539">Nucleus</keyword>
<evidence type="ECO:0000256" key="5">
    <source>
        <dbReference type="ARBA" id="ARBA00023242"/>
    </source>
</evidence>
<reference evidence="8 9" key="1">
    <citation type="submission" date="2016-07" db="EMBL/GenBank/DDBJ databases">
        <title>Multiple horizontal gene transfer events from other fungi enriched the ability of initially mycotrophic Trichoderma (Ascomycota) to feed on dead plant biomass.</title>
        <authorList>
            <consortium name="DOE Joint Genome Institute"/>
            <person name="Aerts A."/>
            <person name="Atanasova L."/>
            <person name="Chenthamara K."/>
            <person name="Zhang J."/>
            <person name="Grujic M."/>
            <person name="Henrissat B."/>
            <person name="Kuo A."/>
            <person name="Salamov A."/>
            <person name="Lipzen A."/>
            <person name="Labutti K."/>
            <person name="Barry K."/>
            <person name="Miao Y."/>
            <person name="Rahimi M.J."/>
            <person name="Shen Q."/>
            <person name="Grigoriev I.V."/>
            <person name="Kubicek C.P."/>
            <person name="Druzhinina I.S."/>
        </authorList>
    </citation>
    <scope>NUCLEOTIDE SEQUENCE [LARGE SCALE GENOMIC DNA]</scope>
    <source>
        <strain evidence="8 9">ATCC 18648</strain>
    </source>
</reference>
<evidence type="ECO:0000256" key="4">
    <source>
        <dbReference type="ARBA" id="ARBA00023163"/>
    </source>
</evidence>
<dbReference type="GO" id="GO:0000976">
    <property type="term" value="F:transcription cis-regulatory region binding"/>
    <property type="evidence" value="ECO:0007669"/>
    <property type="project" value="TreeGrafter"/>
</dbReference>
<keyword evidence="4" id="KW-0804">Transcription</keyword>
<dbReference type="EMBL" id="KZ679130">
    <property type="protein sequence ID" value="PTB77735.1"/>
    <property type="molecule type" value="Genomic_DNA"/>
</dbReference>
<evidence type="ECO:0000256" key="6">
    <source>
        <dbReference type="SAM" id="MobiDB-lite"/>
    </source>
</evidence>
<dbReference type="GO" id="GO:0000981">
    <property type="term" value="F:DNA-binding transcription factor activity, RNA polymerase II-specific"/>
    <property type="evidence" value="ECO:0007669"/>
    <property type="project" value="InterPro"/>
</dbReference>
<name>A0A2T4C858_TRILO</name>
<dbReference type="InterPro" id="IPR001138">
    <property type="entry name" value="Zn2Cys6_DnaBD"/>
</dbReference>
<dbReference type="InterPro" id="IPR036864">
    <property type="entry name" value="Zn2-C6_fun-type_DNA-bd_sf"/>
</dbReference>
<dbReference type="STRING" id="983965.A0A2T4C858"/>
<comment type="subcellular location">
    <subcellularLocation>
        <location evidence="1">Nucleus</location>
    </subcellularLocation>
</comment>
<dbReference type="OrthoDB" id="1600564at2759"/>
<evidence type="ECO:0000256" key="1">
    <source>
        <dbReference type="ARBA" id="ARBA00004123"/>
    </source>
</evidence>
<evidence type="ECO:0000256" key="3">
    <source>
        <dbReference type="ARBA" id="ARBA00023125"/>
    </source>
</evidence>
<evidence type="ECO:0000256" key="2">
    <source>
        <dbReference type="ARBA" id="ARBA00023015"/>
    </source>
</evidence>